<dbReference type="GO" id="GO:0030983">
    <property type="term" value="F:mismatched DNA binding"/>
    <property type="evidence" value="ECO:0007669"/>
    <property type="project" value="InterPro"/>
</dbReference>
<evidence type="ECO:0000256" key="3">
    <source>
        <dbReference type="ARBA" id="ARBA00022840"/>
    </source>
</evidence>
<proteinExistence type="predicted"/>
<dbReference type="AlphaFoldDB" id="A0A9D2MSP0"/>
<evidence type="ECO:0000256" key="5">
    <source>
        <dbReference type="SAM" id="Coils"/>
    </source>
</evidence>
<dbReference type="Pfam" id="PF00488">
    <property type="entry name" value="MutS_V"/>
    <property type="match status" value="1"/>
</dbReference>
<evidence type="ECO:0000256" key="1">
    <source>
        <dbReference type="ARBA" id="ARBA00022722"/>
    </source>
</evidence>
<keyword evidence="4" id="KW-0238">DNA-binding</keyword>
<feature type="region of interest" description="Disordered" evidence="6">
    <location>
        <begin position="525"/>
        <end position="551"/>
    </location>
</feature>
<keyword evidence="1" id="KW-0540">Nuclease</keyword>
<dbReference type="SMART" id="SM00533">
    <property type="entry name" value="MUTSd"/>
    <property type="match status" value="1"/>
</dbReference>
<keyword evidence="5" id="KW-0175">Coiled coil</keyword>
<organism evidence="9 10">
    <name type="scientific">Candidatus Eisenbergiella merdigallinarum</name>
    <dbReference type="NCBI Taxonomy" id="2838552"/>
    <lineage>
        <taxon>Bacteria</taxon>
        <taxon>Bacillati</taxon>
        <taxon>Bacillota</taxon>
        <taxon>Clostridia</taxon>
        <taxon>Lachnospirales</taxon>
        <taxon>Lachnospiraceae</taxon>
        <taxon>Eisenbergiella</taxon>
    </lineage>
</organism>
<dbReference type="SMART" id="SM00534">
    <property type="entry name" value="MUTSac"/>
    <property type="match status" value="1"/>
</dbReference>
<reference evidence="9" key="2">
    <citation type="submission" date="2021-04" db="EMBL/GenBank/DDBJ databases">
        <authorList>
            <person name="Gilroy R."/>
        </authorList>
    </citation>
    <scope>NUCLEOTIDE SEQUENCE</scope>
    <source>
        <strain evidence="9">USAMLcec3-2134</strain>
    </source>
</reference>
<feature type="domain" description="DNA mismatch repair proteins mutS family" evidence="8">
    <location>
        <begin position="327"/>
        <end position="511"/>
    </location>
</feature>
<evidence type="ECO:0000256" key="4">
    <source>
        <dbReference type="ARBA" id="ARBA00023125"/>
    </source>
</evidence>
<sequence>MKGKKEMNAAFETTGYTQILKRLSGLAVTKAAAKKALELKPERNEIRLRRHLSDTAQAREMLEIFGTPPLPAMERTEETVGRADAGELLSASEIEEVGSFLTSVGRMIRYLDRGCERQISLAFYRENLDDMPGLREEILRCIRNGKVDDAASPALRDARRRSLLLEEKIREKAESILRSQKNCMSEGFTAMRSGCLCLPVKKECRSRVPGKLVDQSSTGATLFIEPAAVAALQQDLELARLDEENEERIVLYTLLSEIADRKDSLLSDIRALEKLDFVFAKGKLALDMEAVEPAINTEGYLSLKEARHPALPKEEAVPLTLSMGKRERGIVITGPNTGGKTVAVKTAGLFVLLAGSGLFVPCREADICMCDQVLSDIGDGQNIADNLSTFSAHIKNIIHILNRISPDSLVILDEPGSGTDPAEGMGIAVAILEQLKRSGCLFLATTHYPEVKTWSERTDGVTNARMAFDRELLKPLYRLEIGESGESCALYIAKRLGMPEDLLKSAAAATYGEHSGPVLQKLFSDGSEPAASRPGPRASLLERKNPRPAAGSKACALQRGDSVAVWPEGVTGIVVLPADKKGDVLVQIRKEKKMVNHKRLTLRVPAAELYPEDYDFSILFDTVENRKARHRMSKGHQEGLVIRPEDPGAF</sequence>
<dbReference type="SUPFAM" id="SSF48334">
    <property type="entry name" value="DNA repair protein MutS, domain III"/>
    <property type="match status" value="1"/>
</dbReference>
<evidence type="ECO:0000313" key="9">
    <source>
        <dbReference type="EMBL" id="HJB91706.1"/>
    </source>
</evidence>
<reference evidence="9" key="1">
    <citation type="journal article" date="2021" name="PeerJ">
        <title>Extensive microbial diversity within the chicken gut microbiome revealed by metagenomics and culture.</title>
        <authorList>
            <person name="Gilroy R."/>
            <person name="Ravi A."/>
            <person name="Getino M."/>
            <person name="Pursley I."/>
            <person name="Horton D.L."/>
            <person name="Alikhan N.F."/>
            <person name="Baker D."/>
            <person name="Gharbi K."/>
            <person name="Hall N."/>
            <person name="Watson M."/>
            <person name="Adriaenssens E.M."/>
            <person name="Foster-Nyarko E."/>
            <person name="Jarju S."/>
            <person name="Secka A."/>
            <person name="Antonio M."/>
            <person name="Oren A."/>
            <person name="Chaudhuri R.R."/>
            <person name="La Ragione R."/>
            <person name="Hildebrand F."/>
            <person name="Pallen M.J."/>
        </authorList>
    </citation>
    <scope>NUCLEOTIDE SEQUENCE</scope>
    <source>
        <strain evidence="9">USAMLcec3-2134</strain>
    </source>
</reference>
<accession>A0A9D2MSP0</accession>
<dbReference type="InterPro" id="IPR027417">
    <property type="entry name" value="P-loop_NTPase"/>
</dbReference>
<dbReference type="EMBL" id="DWXE01000039">
    <property type="protein sequence ID" value="HJB91706.1"/>
    <property type="molecule type" value="Genomic_DNA"/>
</dbReference>
<dbReference type="GO" id="GO:0004519">
    <property type="term" value="F:endonuclease activity"/>
    <property type="evidence" value="ECO:0007669"/>
    <property type="project" value="UniProtKB-KW"/>
</dbReference>
<protein>
    <submittedName>
        <fullName evidence="9">DNA mismatch repair protein MutS</fullName>
    </submittedName>
</protein>
<dbReference type="PANTHER" id="PTHR48466:SF2">
    <property type="entry name" value="OS10G0509000 PROTEIN"/>
    <property type="match status" value="1"/>
</dbReference>
<feature type="coiled-coil region" evidence="5">
    <location>
        <begin position="229"/>
        <end position="275"/>
    </location>
</feature>
<dbReference type="InterPro" id="IPR036187">
    <property type="entry name" value="DNA_mismatch_repair_MutS_sf"/>
</dbReference>
<evidence type="ECO:0000256" key="6">
    <source>
        <dbReference type="SAM" id="MobiDB-lite"/>
    </source>
</evidence>
<dbReference type="InterPro" id="IPR000432">
    <property type="entry name" value="DNA_mismatch_repair_MutS_C"/>
</dbReference>
<evidence type="ECO:0000259" key="7">
    <source>
        <dbReference type="SMART" id="SM00533"/>
    </source>
</evidence>
<name>A0A9D2MSP0_9FIRM</name>
<evidence type="ECO:0000259" key="8">
    <source>
        <dbReference type="SMART" id="SM00534"/>
    </source>
</evidence>
<keyword evidence="1" id="KW-0378">Hydrolase</keyword>
<gene>
    <name evidence="9" type="ORF">H9763_09635</name>
</gene>
<evidence type="ECO:0000256" key="2">
    <source>
        <dbReference type="ARBA" id="ARBA00022741"/>
    </source>
</evidence>
<dbReference type="InterPro" id="IPR045076">
    <property type="entry name" value="MutS"/>
</dbReference>
<dbReference type="GO" id="GO:0005524">
    <property type="term" value="F:ATP binding"/>
    <property type="evidence" value="ECO:0007669"/>
    <property type="project" value="UniProtKB-KW"/>
</dbReference>
<keyword evidence="3" id="KW-0067">ATP-binding</keyword>
<evidence type="ECO:0000313" key="10">
    <source>
        <dbReference type="Proteomes" id="UP000886883"/>
    </source>
</evidence>
<comment type="caution">
    <text evidence="9">The sequence shown here is derived from an EMBL/GenBank/DDBJ whole genome shotgun (WGS) entry which is preliminary data.</text>
</comment>
<dbReference type="GO" id="GO:0016887">
    <property type="term" value="F:ATP hydrolysis activity"/>
    <property type="evidence" value="ECO:0007669"/>
    <property type="project" value="InterPro"/>
</dbReference>
<dbReference type="NCBIfam" id="TIGR01069">
    <property type="entry name" value="mutS2"/>
    <property type="match status" value="1"/>
</dbReference>
<feature type="domain" description="DNA mismatch repair protein MutS core" evidence="7">
    <location>
        <begin position="14"/>
        <end position="314"/>
    </location>
</feature>
<dbReference type="Gene3D" id="3.40.50.300">
    <property type="entry name" value="P-loop containing nucleotide triphosphate hydrolases"/>
    <property type="match status" value="1"/>
</dbReference>
<dbReference type="PANTHER" id="PTHR48466">
    <property type="entry name" value="OS10G0509000 PROTEIN-RELATED"/>
    <property type="match status" value="1"/>
</dbReference>
<dbReference type="SUPFAM" id="SSF52540">
    <property type="entry name" value="P-loop containing nucleoside triphosphate hydrolases"/>
    <property type="match status" value="1"/>
</dbReference>
<dbReference type="InterPro" id="IPR007696">
    <property type="entry name" value="DNA_mismatch_repair_MutS_core"/>
</dbReference>
<keyword evidence="2" id="KW-0547">Nucleotide-binding</keyword>
<dbReference type="GO" id="GO:0045910">
    <property type="term" value="P:negative regulation of DNA recombination"/>
    <property type="evidence" value="ECO:0007669"/>
    <property type="project" value="InterPro"/>
</dbReference>
<dbReference type="Proteomes" id="UP000886883">
    <property type="component" value="Unassembled WGS sequence"/>
</dbReference>
<dbReference type="GO" id="GO:0140664">
    <property type="term" value="F:ATP-dependent DNA damage sensor activity"/>
    <property type="evidence" value="ECO:0007669"/>
    <property type="project" value="InterPro"/>
</dbReference>
<dbReference type="InterPro" id="IPR005747">
    <property type="entry name" value="MutS2"/>
</dbReference>
<dbReference type="GO" id="GO:0006298">
    <property type="term" value="P:mismatch repair"/>
    <property type="evidence" value="ECO:0007669"/>
    <property type="project" value="InterPro"/>
</dbReference>